<gene>
    <name evidence="5" type="ORF">A3A43_00345</name>
</gene>
<dbReference type="EMBL" id="MHLC01000021">
    <property type="protein sequence ID" value="OGZ01081.1"/>
    <property type="molecule type" value="Genomic_DNA"/>
</dbReference>
<name>A0A1G2CKB1_9BACT</name>
<keyword evidence="2" id="KW-0233">DNA recombination</keyword>
<accession>A0A1G2CKB1</accession>
<dbReference type="PANTHER" id="PTHR33991">
    <property type="entry name" value="DNA REPAIR PROTEIN RECO"/>
    <property type="match status" value="1"/>
</dbReference>
<dbReference type="InterPro" id="IPR003717">
    <property type="entry name" value="RecO"/>
</dbReference>
<dbReference type="STRING" id="1798652.A3A43_00345"/>
<sequence length="165" mass="18351">MQEYVTNAIVLDLEPNGDLDSRVSLFTKRFGKLVVKVKSAKKVTSKLSPHLQPGNLIQARLVEKNGLHIADALKEARISVPPSRLFSLNQLLAEAEPDPEVWRLISSGPFEWPPVLAALGWDPKTAECGSCGKRTPSFFHMRQQEFYCGRCALKLPKNEVISILA</sequence>
<evidence type="ECO:0000313" key="6">
    <source>
        <dbReference type="Proteomes" id="UP000178495"/>
    </source>
</evidence>
<dbReference type="Gene3D" id="2.40.50.140">
    <property type="entry name" value="Nucleic acid-binding proteins"/>
    <property type="match status" value="1"/>
</dbReference>
<keyword evidence="1" id="KW-0227">DNA damage</keyword>
<dbReference type="PANTHER" id="PTHR33991:SF1">
    <property type="entry name" value="DNA REPAIR PROTEIN RECO"/>
    <property type="match status" value="1"/>
</dbReference>
<evidence type="ECO:0000256" key="1">
    <source>
        <dbReference type="ARBA" id="ARBA00022763"/>
    </source>
</evidence>
<keyword evidence="3" id="KW-0234">DNA repair</keyword>
<dbReference type="InterPro" id="IPR012340">
    <property type="entry name" value="NA-bd_OB-fold"/>
</dbReference>
<dbReference type="Pfam" id="PF11967">
    <property type="entry name" value="RecO_N"/>
    <property type="match status" value="1"/>
</dbReference>
<evidence type="ECO:0000256" key="3">
    <source>
        <dbReference type="ARBA" id="ARBA00023204"/>
    </source>
</evidence>
<dbReference type="InterPro" id="IPR022572">
    <property type="entry name" value="DNA_rep/recomb_RecO_N"/>
</dbReference>
<evidence type="ECO:0000256" key="2">
    <source>
        <dbReference type="ARBA" id="ARBA00023172"/>
    </source>
</evidence>
<dbReference type="GO" id="GO:0043590">
    <property type="term" value="C:bacterial nucleoid"/>
    <property type="evidence" value="ECO:0007669"/>
    <property type="project" value="TreeGrafter"/>
</dbReference>
<organism evidence="5 6">
    <name type="scientific">Candidatus Liptonbacteria bacterium RIFCSPLOWO2_01_FULL_56_20</name>
    <dbReference type="NCBI Taxonomy" id="1798652"/>
    <lineage>
        <taxon>Bacteria</taxon>
        <taxon>Candidatus Liptoniibacteriota</taxon>
    </lineage>
</organism>
<dbReference type="SUPFAM" id="SSF57863">
    <property type="entry name" value="ArfGap/RecO-like zinc finger"/>
    <property type="match status" value="1"/>
</dbReference>
<evidence type="ECO:0000313" key="5">
    <source>
        <dbReference type="EMBL" id="OGZ01081.1"/>
    </source>
</evidence>
<dbReference type="InterPro" id="IPR037278">
    <property type="entry name" value="ARFGAP/RecO"/>
</dbReference>
<dbReference type="SUPFAM" id="SSF50249">
    <property type="entry name" value="Nucleic acid-binding proteins"/>
    <property type="match status" value="1"/>
</dbReference>
<feature type="domain" description="DNA replication/recombination mediator RecO N-terminal" evidence="4">
    <location>
        <begin position="1"/>
        <end position="68"/>
    </location>
</feature>
<dbReference type="GO" id="GO:0006310">
    <property type="term" value="P:DNA recombination"/>
    <property type="evidence" value="ECO:0007669"/>
    <property type="project" value="UniProtKB-KW"/>
</dbReference>
<protein>
    <recommendedName>
        <fullName evidence="4">DNA replication/recombination mediator RecO N-terminal domain-containing protein</fullName>
    </recommendedName>
</protein>
<dbReference type="AlphaFoldDB" id="A0A1G2CKB1"/>
<proteinExistence type="predicted"/>
<dbReference type="Proteomes" id="UP000178495">
    <property type="component" value="Unassembled WGS sequence"/>
</dbReference>
<reference evidence="5 6" key="1">
    <citation type="journal article" date="2016" name="Nat. Commun.">
        <title>Thousands of microbial genomes shed light on interconnected biogeochemical processes in an aquifer system.</title>
        <authorList>
            <person name="Anantharaman K."/>
            <person name="Brown C.T."/>
            <person name="Hug L.A."/>
            <person name="Sharon I."/>
            <person name="Castelle C.J."/>
            <person name="Probst A.J."/>
            <person name="Thomas B.C."/>
            <person name="Singh A."/>
            <person name="Wilkins M.J."/>
            <person name="Karaoz U."/>
            <person name="Brodie E.L."/>
            <person name="Williams K.H."/>
            <person name="Hubbard S.S."/>
            <person name="Banfield J.F."/>
        </authorList>
    </citation>
    <scope>NUCLEOTIDE SEQUENCE [LARGE SCALE GENOMIC DNA]</scope>
</reference>
<comment type="caution">
    <text evidence="5">The sequence shown here is derived from an EMBL/GenBank/DDBJ whole genome shotgun (WGS) entry which is preliminary data.</text>
</comment>
<evidence type="ECO:0000259" key="4">
    <source>
        <dbReference type="Pfam" id="PF11967"/>
    </source>
</evidence>
<dbReference type="GO" id="GO:0006302">
    <property type="term" value="P:double-strand break repair"/>
    <property type="evidence" value="ECO:0007669"/>
    <property type="project" value="TreeGrafter"/>
</dbReference>